<keyword evidence="3" id="KW-1185">Reference proteome</keyword>
<evidence type="ECO:0000313" key="3">
    <source>
        <dbReference type="Proteomes" id="UP000663929"/>
    </source>
</evidence>
<gene>
    <name evidence="2" type="ORF">J3U87_28985</name>
</gene>
<feature type="compositionally biased region" description="Basic residues" evidence="1">
    <location>
        <begin position="1"/>
        <end position="13"/>
    </location>
</feature>
<proteinExistence type="predicted"/>
<evidence type="ECO:0000256" key="1">
    <source>
        <dbReference type="SAM" id="MobiDB-lite"/>
    </source>
</evidence>
<feature type="compositionally biased region" description="Low complexity" evidence="1">
    <location>
        <begin position="14"/>
        <end position="23"/>
    </location>
</feature>
<sequence length="128" mass="14232">MPKNKSSRRKKAKAASTKPATTSHIPTDLFHKYYLSLLEGQEANAGHFAYWDLGSGERPQKVKVDFERVAHKEGIVARVLLASGGQSLRFAYLESEIPIVGVRVLDKDGNVKFRQVLEAAESIPQVRV</sequence>
<name>A0A8A4TJH1_SULCO</name>
<dbReference type="RefSeq" id="WP_237379270.1">
    <property type="nucleotide sequence ID" value="NZ_CP071793.1"/>
</dbReference>
<protein>
    <submittedName>
        <fullName evidence="2">Uncharacterized protein</fullName>
    </submittedName>
</protein>
<accession>A0A8A4TJH1</accession>
<feature type="region of interest" description="Disordered" evidence="1">
    <location>
        <begin position="1"/>
        <end position="24"/>
    </location>
</feature>
<dbReference type="EMBL" id="CP071793">
    <property type="protein sequence ID" value="QTD49637.1"/>
    <property type="molecule type" value="Genomic_DNA"/>
</dbReference>
<reference evidence="2" key="1">
    <citation type="submission" date="2021-03" db="EMBL/GenBank/DDBJ databases">
        <title>Acanthopleuribacteraceae sp. M133.</title>
        <authorList>
            <person name="Wang G."/>
        </authorList>
    </citation>
    <scope>NUCLEOTIDE SEQUENCE</scope>
    <source>
        <strain evidence="2">M133</strain>
    </source>
</reference>
<dbReference type="Proteomes" id="UP000663929">
    <property type="component" value="Chromosome"/>
</dbReference>
<evidence type="ECO:0000313" key="2">
    <source>
        <dbReference type="EMBL" id="QTD49637.1"/>
    </source>
</evidence>
<dbReference type="KEGG" id="scor:J3U87_28985"/>
<organism evidence="2 3">
    <name type="scientific">Sulfidibacter corallicola</name>
    <dbReference type="NCBI Taxonomy" id="2818388"/>
    <lineage>
        <taxon>Bacteria</taxon>
        <taxon>Pseudomonadati</taxon>
        <taxon>Acidobacteriota</taxon>
        <taxon>Holophagae</taxon>
        <taxon>Acanthopleuribacterales</taxon>
        <taxon>Acanthopleuribacteraceae</taxon>
        <taxon>Sulfidibacter</taxon>
    </lineage>
</organism>
<dbReference type="AlphaFoldDB" id="A0A8A4TJH1"/>